<dbReference type="Proteomes" id="UP000268033">
    <property type="component" value="Unassembled WGS sequence"/>
</dbReference>
<keyword evidence="4" id="KW-1185">Reference proteome</keyword>
<evidence type="ECO:0000313" key="3">
    <source>
        <dbReference type="EMBL" id="ROQ29638.1"/>
    </source>
</evidence>
<name>A0A3N1PNV3_9GAMM</name>
<feature type="transmembrane region" description="Helical" evidence="2">
    <location>
        <begin position="265"/>
        <end position="283"/>
    </location>
</feature>
<protein>
    <submittedName>
        <fullName evidence="3">Uncharacterized protein</fullName>
    </submittedName>
</protein>
<keyword evidence="2" id="KW-0472">Membrane</keyword>
<proteinExistence type="predicted"/>
<sequence length="367" mass="41369">MENLLLAWDEASIQINGLVRKLKDLLADSPVSKSIRDGIGSFDRSLADYAKATESDDIEKIAQTAKMVAVYGQSIGQAIPKIKEAGDEIKNLGKELLESSNKFRSMVEDSPLEYKPIEKSDDDKSSVDLHNFQSIKRNLKVLADEYERHDQRVKKSLNENEVRIENINNLSKNLEADVKSELSKVSELYQSSLAELEIKRAQIDDILGHVSGRAIAGDFEKSASDEKSMANWLRYASLGCMALIVSVVAYSFWETTSSDFSWQKSTFRIVLAFILSIPAAYLARESAKHREQQYAHQQTSLDLKAIAPYIASLPEDEQHKIKIEIAGRLFAARDFSKVGVDPYPVNTHEIMMEIIKKLDFKKSDYKP</sequence>
<dbReference type="EMBL" id="RJUL01000002">
    <property type="protein sequence ID" value="ROQ29638.1"/>
    <property type="molecule type" value="Genomic_DNA"/>
</dbReference>
<evidence type="ECO:0000256" key="2">
    <source>
        <dbReference type="SAM" id="Phobius"/>
    </source>
</evidence>
<organism evidence="3 4">
    <name type="scientific">Gallaecimonas pentaromativorans</name>
    <dbReference type="NCBI Taxonomy" id="584787"/>
    <lineage>
        <taxon>Bacteria</taxon>
        <taxon>Pseudomonadati</taxon>
        <taxon>Pseudomonadota</taxon>
        <taxon>Gammaproteobacteria</taxon>
        <taxon>Enterobacterales</taxon>
        <taxon>Gallaecimonadaceae</taxon>
        <taxon>Gallaecimonas</taxon>
    </lineage>
</organism>
<gene>
    <name evidence="3" type="ORF">EDC28_1022</name>
</gene>
<keyword evidence="2" id="KW-1133">Transmembrane helix</keyword>
<feature type="transmembrane region" description="Helical" evidence="2">
    <location>
        <begin position="232"/>
        <end position="253"/>
    </location>
</feature>
<reference evidence="3 4" key="1">
    <citation type="submission" date="2018-11" db="EMBL/GenBank/DDBJ databases">
        <title>Genomic Encyclopedia of Type Strains, Phase IV (KMG-IV): sequencing the most valuable type-strain genomes for metagenomic binning, comparative biology and taxonomic classification.</title>
        <authorList>
            <person name="Goeker M."/>
        </authorList>
    </citation>
    <scope>NUCLEOTIDE SEQUENCE [LARGE SCALE GENOMIC DNA]</scope>
    <source>
        <strain evidence="3 4">DSM 21945</strain>
    </source>
</reference>
<evidence type="ECO:0000313" key="4">
    <source>
        <dbReference type="Proteomes" id="UP000268033"/>
    </source>
</evidence>
<feature type="coiled-coil region" evidence="1">
    <location>
        <begin position="132"/>
        <end position="184"/>
    </location>
</feature>
<keyword evidence="2" id="KW-0812">Transmembrane</keyword>
<comment type="caution">
    <text evidence="3">The sequence shown here is derived from an EMBL/GenBank/DDBJ whole genome shotgun (WGS) entry which is preliminary data.</text>
</comment>
<evidence type="ECO:0000256" key="1">
    <source>
        <dbReference type="SAM" id="Coils"/>
    </source>
</evidence>
<keyword evidence="1" id="KW-0175">Coiled coil</keyword>
<dbReference type="RefSeq" id="WP_148049790.1">
    <property type="nucleotide sequence ID" value="NZ_RJUL01000002.1"/>
</dbReference>
<dbReference type="AlphaFoldDB" id="A0A3N1PNV3"/>
<accession>A0A3N1PNV3</accession>